<dbReference type="EMBL" id="FNVA01000003">
    <property type="protein sequence ID" value="SEG23740.1"/>
    <property type="molecule type" value="Genomic_DNA"/>
</dbReference>
<dbReference type="AlphaFoldDB" id="A0A1H5YJ59"/>
<dbReference type="Proteomes" id="UP000236728">
    <property type="component" value="Unassembled WGS sequence"/>
</dbReference>
<keyword evidence="3" id="KW-1185">Reference proteome</keyword>
<organism evidence="2 3">
    <name type="scientific">Bryocella elongata</name>
    <dbReference type="NCBI Taxonomy" id="863522"/>
    <lineage>
        <taxon>Bacteria</taxon>
        <taxon>Pseudomonadati</taxon>
        <taxon>Acidobacteriota</taxon>
        <taxon>Terriglobia</taxon>
        <taxon>Terriglobales</taxon>
        <taxon>Acidobacteriaceae</taxon>
        <taxon>Bryocella</taxon>
    </lineage>
</organism>
<evidence type="ECO:0000313" key="2">
    <source>
        <dbReference type="EMBL" id="SEG23740.1"/>
    </source>
</evidence>
<keyword evidence="1" id="KW-1133">Transmembrane helix</keyword>
<sequence length="231" mass="25091">MPTNGHEGHDMGQPEGVVAHEAHKIDSEHPGYEIQDVNVGGIITFVAGLCGFLAIFFVFCFLMGKAINTANLKTYTADYGKPNQWTKSLSETGQTPRGQKIESLASNAEMEQRQLSDVANAFPSPRVQTDDGAQDTAELHAREDLLLNYYSTSKDLPPGTIRIPIEKAMELVVERGLPKAPATEAAATKPMFGDSVPTVTAPLTTGFARTGFELQSIEARKERTEVEAEPK</sequence>
<name>A0A1H5YJ59_9BACT</name>
<evidence type="ECO:0000256" key="1">
    <source>
        <dbReference type="SAM" id="Phobius"/>
    </source>
</evidence>
<proteinExistence type="predicted"/>
<keyword evidence="1" id="KW-0472">Membrane</keyword>
<evidence type="ECO:0000313" key="3">
    <source>
        <dbReference type="Proteomes" id="UP000236728"/>
    </source>
</evidence>
<keyword evidence="1" id="KW-0812">Transmembrane</keyword>
<accession>A0A1H5YJ59</accession>
<dbReference type="RefSeq" id="WP_103933188.1">
    <property type="nucleotide sequence ID" value="NZ_FNVA01000003.1"/>
</dbReference>
<protein>
    <submittedName>
        <fullName evidence="2">Uncharacterized protein</fullName>
    </submittedName>
</protein>
<gene>
    <name evidence="2" type="ORF">SAMN05421819_2328</name>
</gene>
<reference evidence="2 3" key="1">
    <citation type="submission" date="2016-10" db="EMBL/GenBank/DDBJ databases">
        <authorList>
            <person name="de Groot N.N."/>
        </authorList>
    </citation>
    <scope>NUCLEOTIDE SEQUENCE [LARGE SCALE GENOMIC DNA]</scope>
    <source>
        <strain evidence="2 3">DSM 22489</strain>
    </source>
</reference>
<dbReference type="OrthoDB" id="129807at2"/>
<feature type="transmembrane region" description="Helical" evidence="1">
    <location>
        <begin position="42"/>
        <end position="63"/>
    </location>
</feature>